<dbReference type="AlphaFoldDB" id="A0A4R6AE70"/>
<evidence type="ECO:0000313" key="3">
    <source>
        <dbReference type="Proteomes" id="UP000295701"/>
    </source>
</evidence>
<organism evidence="2 3">
    <name type="scientific">Palleronia sediminis</name>
    <dbReference type="NCBI Taxonomy" id="2547833"/>
    <lineage>
        <taxon>Bacteria</taxon>
        <taxon>Pseudomonadati</taxon>
        <taxon>Pseudomonadota</taxon>
        <taxon>Alphaproteobacteria</taxon>
        <taxon>Rhodobacterales</taxon>
        <taxon>Roseobacteraceae</taxon>
        <taxon>Palleronia</taxon>
    </lineage>
</organism>
<keyword evidence="1" id="KW-0812">Transmembrane</keyword>
<keyword evidence="3" id="KW-1185">Reference proteome</keyword>
<evidence type="ECO:0000313" key="2">
    <source>
        <dbReference type="EMBL" id="TDL81517.1"/>
    </source>
</evidence>
<dbReference type="InterPro" id="IPR020169">
    <property type="entry name" value="Intrinsic_membrane_PufX"/>
</dbReference>
<feature type="transmembrane region" description="Helical" evidence="1">
    <location>
        <begin position="20"/>
        <end position="45"/>
    </location>
</feature>
<name>A0A4R6AE70_9RHOB</name>
<evidence type="ECO:0008006" key="4">
    <source>
        <dbReference type="Google" id="ProtNLM"/>
    </source>
</evidence>
<keyword evidence="1" id="KW-0472">Membrane</keyword>
<sequence>MSKKTDWYLENDDRSMHAWVLSHMTMGAVYAAVAFFGVIGFILVLRLIARILPEDPYAFLDAAGQAARALV</sequence>
<gene>
    <name evidence="2" type="ORF">E2L08_05200</name>
</gene>
<reference evidence="2 3" key="1">
    <citation type="submission" date="2019-03" db="EMBL/GenBank/DDBJ databases">
        <title>Primorskyibacter sp. SS33 isolated from sediments.</title>
        <authorList>
            <person name="Xunke S."/>
        </authorList>
    </citation>
    <scope>NUCLEOTIDE SEQUENCE [LARGE SCALE GENOMIC DNA]</scope>
    <source>
        <strain evidence="2 3">SS33</strain>
    </source>
</reference>
<protein>
    <recommendedName>
        <fullName evidence="4">Intrinsic membrane protein PufX</fullName>
    </recommendedName>
</protein>
<dbReference type="Proteomes" id="UP000295701">
    <property type="component" value="Unassembled WGS sequence"/>
</dbReference>
<proteinExistence type="predicted"/>
<comment type="caution">
    <text evidence="2">The sequence shown here is derived from an EMBL/GenBank/DDBJ whole genome shotgun (WGS) entry which is preliminary data.</text>
</comment>
<keyword evidence="1" id="KW-1133">Transmembrane helix</keyword>
<dbReference type="RefSeq" id="WP_133396004.1">
    <property type="nucleotide sequence ID" value="NZ_SNAA01000004.1"/>
</dbReference>
<accession>A0A4R6AE70</accession>
<evidence type="ECO:0000256" key="1">
    <source>
        <dbReference type="SAM" id="Phobius"/>
    </source>
</evidence>
<dbReference type="Pfam" id="PF11511">
    <property type="entry name" value="RhodobacterPufX"/>
    <property type="match status" value="1"/>
</dbReference>
<dbReference type="Gene3D" id="1.20.5.920">
    <property type="entry name" value="rhodobacter sphaeroides pufx membrane protein"/>
    <property type="match status" value="1"/>
</dbReference>
<dbReference type="EMBL" id="SNAA01000004">
    <property type="protein sequence ID" value="TDL81517.1"/>
    <property type="molecule type" value="Genomic_DNA"/>
</dbReference>